<evidence type="ECO:0000313" key="10">
    <source>
        <dbReference type="EMBL" id="TRY15992.1"/>
    </source>
</evidence>
<keyword evidence="5" id="KW-0812">Transmembrane</keyword>
<keyword evidence="7" id="KW-0998">Cell outer membrane</keyword>
<keyword evidence="4" id="KW-1134">Transmembrane beta strand</keyword>
<keyword evidence="6" id="KW-0472">Membrane</keyword>
<keyword evidence="3" id="KW-0813">Transport</keyword>
<accession>A0A553JU53</accession>
<comment type="subcellular location">
    <subcellularLocation>
        <location evidence="1">Cell outer membrane</location>
    </subcellularLocation>
</comment>
<sequence length="463" mass="51257">MKLTRFVCLSLLLASSLVSGTSLAQLMTFTTAWQQLLTVSDKLQAESQQVLRAQAEQEAGEDLGMPSLDINGSYTHLEKPIELDLRDLNPLASLDPGSLPPALGGALAGIPSSMFVTPFTEQDIFRASLQAMWPIYTGGKITAAQGIHAAEVAEKEQQLQLVTRDLFTLLVDRYYAVSVTEMLMQTQQQLVSSLSEHVDHALKLEEQGQIAKVERLNAQVALENARVSAGSAKRQHEMAMIALSRMLHERSVTTASQLFMLPNQPSLPRLSQLTMTQHPALRLLEAKEDQASGLIEVEKGRYKPTVFLYGNYTLYEDDSLFSKVEPDWMIGLGVKVPLLSRDGRSGKVQAAKSALLQARYTKAQTQQDLSLLLDQSYRQLQQAQEEAVALNTSLSLAEENLRLREIAFNQGLSTSIDRVDAELKLSAVKTQQLGAKYRYVQSYARLMSISGQLDDFIGRTNKL</sequence>
<evidence type="ECO:0000256" key="9">
    <source>
        <dbReference type="SAM" id="SignalP"/>
    </source>
</evidence>
<feature type="coiled-coil region" evidence="8">
    <location>
        <begin position="366"/>
        <end position="400"/>
    </location>
</feature>
<evidence type="ECO:0000256" key="8">
    <source>
        <dbReference type="SAM" id="Coils"/>
    </source>
</evidence>
<keyword evidence="11" id="KW-1185">Reference proteome</keyword>
<comment type="similarity">
    <text evidence="2">Belongs to the outer membrane factor (OMF) (TC 1.B.17) family.</text>
</comment>
<gene>
    <name evidence="10" type="ORF">FN961_03185</name>
</gene>
<dbReference type="Proteomes" id="UP000318126">
    <property type="component" value="Unassembled WGS sequence"/>
</dbReference>
<feature type="signal peptide" evidence="9">
    <location>
        <begin position="1"/>
        <end position="24"/>
    </location>
</feature>
<name>A0A553JU53_SHEHA</name>
<evidence type="ECO:0000256" key="3">
    <source>
        <dbReference type="ARBA" id="ARBA00022448"/>
    </source>
</evidence>
<evidence type="ECO:0000256" key="5">
    <source>
        <dbReference type="ARBA" id="ARBA00022692"/>
    </source>
</evidence>
<dbReference type="RefSeq" id="WP_143563087.1">
    <property type="nucleotide sequence ID" value="NZ_BMPL01000002.1"/>
</dbReference>
<dbReference type="AlphaFoldDB" id="A0A553JU53"/>
<dbReference type="EMBL" id="VKGK01000002">
    <property type="protein sequence ID" value="TRY15992.1"/>
    <property type="molecule type" value="Genomic_DNA"/>
</dbReference>
<dbReference type="GO" id="GO:0015562">
    <property type="term" value="F:efflux transmembrane transporter activity"/>
    <property type="evidence" value="ECO:0007669"/>
    <property type="project" value="InterPro"/>
</dbReference>
<keyword evidence="9" id="KW-0732">Signal</keyword>
<proteinExistence type="inferred from homology"/>
<dbReference type="InterPro" id="IPR051906">
    <property type="entry name" value="TolC-like"/>
</dbReference>
<evidence type="ECO:0000256" key="7">
    <source>
        <dbReference type="ARBA" id="ARBA00023237"/>
    </source>
</evidence>
<dbReference type="InterPro" id="IPR003423">
    <property type="entry name" value="OMP_efflux"/>
</dbReference>
<dbReference type="GO" id="GO:1990281">
    <property type="term" value="C:efflux pump complex"/>
    <property type="evidence" value="ECO:0007669"/>
    <property type="project" value="TreeGrafter"/>
</dbReference>
<evidence type="ECO:0000256" key="6">
    <source>
        <dbReference type="ARBA" id="ARBA00023136"/>
    </source>
</evidence>
<dbReference type="PANTHER" id="PTHR30026:SF5">
    <property type="entry name" value="ABC-TYPE EFFLUX SYSTEM SECRETIN COMPONENT"/>
    <property type="match status" value="1"/>
</dbReference>
<feature type="chain" id="PRO_5021839784" evidence="9">
    <location>
        <begin position="25"/>
        <end position="463"/>
    </location>
</feature>
<reference evidence="11" key="1">
    <citation type="submission" date="2019-07" db="EMBL/GenBank/DDBJ databases">
        <title>Shewanella sp. YLB-08 draft genomic sequence.</title>
        <authorList>
            <person name="Yu L."/>
        </authorList>
    </citation>
    <scope>NUCLEOTIDE SEQUENCE [LARGE SCALE GENOMIC DNA]</scope>
    <source>
        <strain evidence="11">JCM 20706</strain>
    </source>
</reference>
<protein>
    <submittedName>
        <fullName evidence="10">TolC family protein</fullName>
    </submittedName>
</protein>
<evidence type="ECO:0000256" key="2">
    <source>
        <dbReference type="ARBA" id="ARBA00007613"/>
    </source>
</evidence>
<keyword evidence="8" id="KW-0175">Coiled coil</keyword>
<evidence type="ECO:0000256" key="4">
    <source>
        <dbReference type="ARBA" id="ARBA00022452"/>
    </source>
</evidence>
<dbReference type="OrthoDB" id="5780445at2"/>
<dbReference type="GO" id="GO:0015288">
    <property type="term" value="F:porin activity"/>
    <property type="evidence" value="ECO:0007669"/>
    <property type="project" value="TreeGrafter"/>
</dbReference>
<evidence type="ECO:0000256" key="1">
    <source>
        <dbReference type="ARBA" id="ARBA00004442"/>
    </source>
</evidence>
<dbReference type="Pfam" id="PF02321">
    <property type="entry name" value="OEP"/>
    <property type="match status" value="2"/>
</dbReference>
<comment type="caution">
    <text evidence="10">The sequence shown here is derived from an EMBL/GenBank/DDBJ whole genome shotgun (WGS) entry which is preliminary data.</text>
</comment>
<dbReference type="GO" id="GO:0009279">
    <property type="term" value="C:cell outer membrane"/>
    <property type="evidence" value="ECO:0007669"/>
    <property type="project" value="UniProtKB-SubCell"/>
</dbReference>
<organism evidence="10 11">
    <name type="scientific">Shewanella hanedai</name>
    <name type="common">Alteromonas hanedai</name>
    <dbReference type="NCBI Taxonomy" id="25"/>
    <lineage>
        <taxon>Bacteria</taxon>
        <taxon>Pseudomonadati</taxon>
        <taxon>Pseudomonadota</taxon>
        <taxon>Gammaproteobacteria</taxon>
        <taxon>Alteromonadales</taxon>
        <taxon>Shewanellaceae</taxon>
        <taxon>Shewanella</taxon>
    </lineage>
</organism>
<dbReference type="PANTHER" id="PTHR30026">
    <property type="entry name" value="OUTER MEMBRANE PROTEIN TOLC"/>
    <property type="match status" value="1"/>
</dbReference>
<dbReference type="SUPFAM" id="SSF56954">
    <property type="entry name" value="Outer membrane efflux proteins (OEP)"/>
    <property type="match status" value="1"/>
</dbReference>
<evidence type="ECO:0000313" key="11">
    <source>
        <dbReference type="Proteomes" id="UP000318126"/>
    </source>
</evidence>
<dbReference type="Gene3D" id="1.20.1600.10">
    <property type="entry name" value="Outer membrane efflux proteins (OEP)"/>
    <property type="match status" value="1"/>
</dbReference>